<keyword evidence="7" id="KW-0548">Nucleotidyltransferase</keyword>
<protein>
    <recommendedName>
        <fullName evidence="1">diguanylate cyclase</fullName>
        <ecNumber evidence="1">2.7.7.65</ecNumber>
    </recommendedName>
</protein>
<dbReference type="CDD" id="cd01949">
    <property type="entry name" value="GGDEF"/>
    <property type="match status" value="1"/>
</dbReference>
<dbReference type="GO" id="GO:0052621">
    <property type="term" value="F:diguanylate cyclase activity"/>
    <property type="evidence" value="ECO:0007669"/>
    <property type="project" value="UniProtKB-EC"/>
</dbReference>
<dbReference type="SMART" id="SM00267">
    <property type="entry name" value="GGDEF"/>
    <property type="match status" value="1"/>
</dbReference>
<evidence type="ECO:0000256" key="2">
    <source>
        <dbReference type="ARBA" id="ARBA00034247"/>
    </source>
</evidence>
<dbReference type="EMBL" id="JBHTMC010000010">
    <property type="protein sequence ID" value="MFD1263170.1"/>
    <property type="molecule type" value="Genomic_DNA"/>
</dbReference>
<dbReference type="PANTHER" id="PTHR45138">
    <property type="entry name" value="REGULATORY COMPONENTS OF SENSORY TRANSDUCTION SYSTEM"/>
    <property type="match status" value="1"/>
</dbReference>
<keyword evidence="7" id="KW-0808">Transferase</keyword>
<feature type="domain" description="HDOD" evidence="6">
    <location>
        <begin position="13"/>
        <end position="206"/>
    </location>
</feature>
<dbReference type="InterPro" id="IPR029787">
    <property type="entry name" value="Nucleotide_cyclase"/>
</dbReference>
<dbReference type="SUPFAM" id="SSF55073">
    <property type="entry name" value="Nucleotide cyclase"/>
    <property type="match status" value="1"/>
</dbReference>
<proteinExistence type="predicted"/>
<dbReference type="InterPro" id="IPR000160">
    <property type="entry name" value="GGDEF_dom"/>
</dbReference>
<feature type="domain" description="GGDEF" evidence="5">
    <location>
        <begin position="489"/>
        <end position="622"/>
    </location>
</feature>
<evidence type="ECO:0000313" key="8">
    <source>
        <dbReference type="Proteomes" id="UP001597158"/>
    </source>
</evidence>
<comment type="catalytic activity">
    <reaction evidence="2">
        <text>2 GTP = 3',3'-c-di-GMP + 2 diphosphate</text>
        <dbReference type="Rhea" id="RHEA:24898"/>
        <dbReference type="ChEBI" id="CHEBI:33019"/>
        <dbReference type="ChEBI" id="CHEBI:37565"/>
        <dbReference type="ChEBI" id="CHEBI:58805"/>
        <dbReference type="EC" id="2.7.7.65"/>
    </reaction>
</comment>
<dbReference type="Gene3D" id="3.40.50.2300">
    <property type="match status" value="1"/>
</dbReference>
<dbReference type="InterPro" id="IPR013976">
    <property type="entry name" value="HDOD"/>
</dbReference>
<dbReference type="NCBIfam" id="TIGR00254">
    <property type="entry name" value="GGDEF"/>
    <property type="match status" value="1"/>
</dbReference>
<evidence type="ECO:0000256" key="3">
    <source>
        <dbReference type="PROSITE-ProRule" id="PRU00169"/>
    </source>
</evidence>
<dbReference type="EC" id="2.7.7.65" evidence="1"/>
<dbReference type="Pfam" id="PF08668">
    <property type="entry name" value="HDOD"/>
    <property type="match status" value="1"/>
</dbReference>
<dbReference type="SUPFAM" id="SSF52172">
    <property type="entry name" value="CheY-like"/>
    <property type="match status" value="1"/>
</dbReference>
<feature type="modified residue" description="4-aspartylphosphate" evidence="3">
    <location>
        <position position="358"/>
    </location>
</feature>
<name>A0ABW3WCZ7_9RHOO</name>
<feature type="domain" description="Response regulatory" evidence="4">
    <location>
        <begin position="308"/>
        <end position="425"/>
    </location>
</feature>
<dbReference type="InterPro" id="IPR050469">
    <property type="entry name" value="Diguanylate_Cyclase"/>
</dbReference>
<organism evidence="7 8">
    <name type="scientific">Thauera mechernichensis</name>
    <dbReference type="NCBI Taxonomy" id="82788"/>
    <lineage>
        <taxon>Bacteria</taxon>
        <taxon>Pseudomonadati</taxon>
        <taxon>Pseudomonadota</taxon>
        <taxon>Betaproteobacteria</taxon>
        <taxon>Rhodocyclales</taxon>
        <taxon>Zoogloeaceae</taxon>
        <taxon>Thauera</taxon>
    </lineage>
</organism>
<dbReference type="InterPro" id="IPR011006">
    <property type="entry name" value="CheY-like_superfamily"/>
</dbReference>
<dbReference type="PROSITE" id="PS51833">
    <property type="entry name" value="HDOD"/>
    <property type="match status" value="1"/>
</dbReference>
<sequence length="630" mass="68455">MRKLERIPLNGKLPSPKGVALAILDLCRSSDADFKDIARVAQTDPALSGRLLRQANSAASGGRSVASVTDAIARLGLGTVRNLALGFSLVDQHQDGPCPGFDYAGFWSHSLLMGVAMQAFASVSSGGAADELFACGLLAQIGRLALATAHPQEYGALLAHPDAASRLVELEREHLHTDHTELSAAMLADWGLPMALVEPIYYHESPDDSGFAPGSRPHQLVHLFHLARCVANLGTASEHERGEQIPGLLLLGSKFGLDADEMGRTIDSLMQRWREWGELLKVSTAAPPAFALMTDAQAKRGTNEYAMRVLLVEDDATTRTALHAALEKNLGHQVTCASNGREALALALETMPQVVLTDWQMPGLNGLELCRALRASEWGRTMYIVMLTASNNEQEVMEAFEGGVDDFLAKPVDMLMLRARLFAARHHNQLLEDWDRDRAKLKQFAAELAISNRRLAHAAMTDLLTGLPNRRAGMNSLSKAWAATDRSGEALAVLVLDIDHFKTINDTYGHAIGDTTLRQVAQAIERSARKNDSVCRMGGEEFLVICPNTDIKAGLLAAERLRRVIENLRVDTGKSMISVTVSIGVAAREPKMTDTDSLVNAADRALYTAKHSGRNLSCVWVNGKQRCGPW</sequence>
<accession>A0ABW3WCZ7</accession>
<dbReference type="PROSITE" id="PS50887">
    <property type="entry name" value="GGDEF"/>
    <property type="match status" value="1"/>
</dbReference>
<dbReference type="CDD" id="cd17574">
    <property type="entry name" value="REC_OmpR"/>
    <property type="match status" value="1"/>
</dbReference>
<evidence type="ECO:0000256" key="1">
    <source>
        <dbReference type="ARBA" id="ARBA00012528"/>
    </source>
</evidence>
<evidence type="ECO:0000259" key="6">
    <source>
        <dbReference type="PROSITE" id="PS51833"/>
    </source>
</evidence>
<reference evidence="8" key="1">
    <citation type="journal article" date="2019" name="Int. J. Syst. Evol. Microbiol.">
        <title>The Global Catalogue of Microorganisms (GCM) 10K type strain sequencing project: providing services to taxonomists for standard genome sequencing and annotation.</title>
        <authorList>
            <consortium name="The Broad Institute Genomics Platform"/>
            <consortium name="The Broad Institute Genome Sequencing Center for Infectious Disease"/>
            <person name="Wu L."/>
            <person name="Ma J."/>
        </authorList>
    </citation>
    <scope>NUCLEOTIDE SEQUENCE [LARGE SCALE GENOMIC DNA]</scope>
    <source>
        <strain evidence="8">CCUG 48884</strain>
    </source>
</reference>
<dbReference type="SMART" id="SM00448">
    <property type="entry name" value="REC"/>
    <property type="match status" value="1"/>
</dbReference>
<dbReference type="PANTHER" id="PTHR45138:SF9">
    <property type="entry name" value="DIGUANYLATE CYCLASE DGCM-RELATED"/>
    <property type="match status" value="1"/>
</dbReference>
<gene>
    <name evidence="7" type="ORF">ACFQ4M_06195</name>
</gene>
<evidence type="ECO:0000259" key="5">
    <source>
        <dbReference type="PROSITE" id="PS50887"/>
    </source>
</evidence>
<dbReference type="Proteomes" id="UP001597158">
    <property type="component" value="Unassembled WGS sequence"/>
</dbReference>
<dbReference type="InterPro" id="IPR001789">
    <property type="entry name" value="Sig_transdc_resp-reg_receiver"/>
</dbReference>
<dbReference type="Pfam" id="PF00990">
    <property type="entry name" value="GGDEF"/>
    <property type="match status" value="1"/>
</dbReference>
<keyword evidence="8" id="KW-1185">Reference proteome</keyword>
<dbReference type="InterPro" id="IPR043128">
    <property type="entry name" value="Rev_trsase/Diguanyl_cyclase"/>
</dbReference>
<dbReference type="SUPFAM" id="SSF109604">
    <property type="entry name" value="HD-domain/PDEase-like"/>
    <property type="match status" value="1"/>
</dbReference>
<dbReference type="Gene3D" id="1.10.3210.10">
    <property type="entry name" value="Hypothetical protein af1432"/>
    <property type="match status" value="1"/>
</dbReference>
<dbReference type="RefSeq" id="WP_277833732.1">
    <property type="nucleotide sequence ID" value="NZ_JARQZE010000009.1"/>
</dbReference>
<dbReference type="Pfam" id="PF00072">
    <property type="entry name" value="Response_reg"/>
    <property type="match status" value="1"/>
</dbReference>
<dbReference type="PROSITE" id="PS50110">
    <property type="entry name" value="RESPONSE_REGULATORY"/>
    <property type="match status" value="1"/>
</dbReference>
<evidence type="ECO:0000313" key="7">
    <source>
        <dbReference type="EMBL" id="MFD1263170.1"/>
    </source>
</evidence>
<dbReference type="Gene3D" id="3.30.70.270">
    <property type="match status" value="1"/>
</dbReference>
<comment type="caution">
    <text evidence="7">The sequence shown here is derived from an EMBL/GenBank/DDBJ whole genome shotgun (WGS) entry which is preliminary data.</text>
</comment>
<evidence type="ECO:0000259" key="4">
    <source>
        <dbReference type="PROSITE" id="PS50110"/>
    </source>
</evidence>
<keyword evidence="3" id="KW-0597">Phosphoprotein</keyword>